<evidence type="ECO:0000256" key="1">
    <source>
        <dbReference type="ARBA" id="ARBA00023015"/>
    </source>
</evidence>
<keyword evidence="2" id="KW-0238">DNA-binding</keyword>
<dbReference type="InterPro" id="IPR002577">
    <property type="entry name" value="HTH_HxlR"/>
</dbReference>
<comment type="caution">
    <text evidence="5">The sequence shown here is derived from an EMBL/GenBank/DDBJ whole genome shotgun (WGS) entry which is preliminary data.</text>
</comment>
<dbReference type="InterPro" id="IPR036390">
    <property type="entry name" value="WH_DNA-bd_sf"/>
</dbReference>
<sequence length="141" mass="16878">MEKVNPYLYVMRLISGKWKITILHHIHTYGFIRFNQMRKTLPISEKVLGQQLKELEKDRLIKRILYDEMPVRVEYVLTDIGKELIPALDILYIWSIKRMDERKITIDPDAFVVHQAEIYTKELSEIYKRHNAFSSGKDIEK</sequence>
<accession>A0ABT4DKV2</accession>
<keyword evidence="1" id="KW-0805">Transcription regulation</keyword>
<protein>
    <submittedName>
        <fullName evidence="5">Helix-turn-helix transcriptional regulator</fullName>
    </submittedName>
</protein>
<proteinExistence type="predicted"/>
<feature type="domain" description="HTH hxlR-type" evidence="4">
    <location>
        <begin position="5"/>
        <end position="103"/>
    </location>
</feature>
<dbReference type="PROSITE" id="PS51118">
    <property type="entry name" value="HTH_HXLR"/>
    <property type="match status" value="1"/>
</dbReference>
<evidence type="ECO:0000259" key="4">
    <source>
        <dbReference type="PROSITE" id="PS51118"/>
    </source>
</evidence>
<evidence type="ECO:0000313" key="6">
    <source>
        <dbReference type="Proteomes" id="UP001062738"/>
    </source>
</evidence>
<dbReference type="Gene3D" id="1.10.10.10">
    <property type="entry name" value="Winged helix-like DNA-binding domain superfamily/Winged helix DNA-binding domain"/>
    <property type="match status" value="1"/>
</dbReference>
<evidence type="ECO:0000313" key="5">
    <source>
        <dbReference type="EMBL" id="MCY7009250.1"/>
    </source>
</evidence>
<dbReference type="PANTHER" id="PTHR33204">
    <property type="entry name" value="TRANSCRIPTIONAL REGULATOR, MARR FAMILY"/>
    <property type="match status" value="1"/>
</dbReference>
<evidence type="ECO:0000256" key="3">
    <source>
        <dbReference type="ARBA" id="ARBA00023163"/>
    </source>
</evidence>
<dbReference type="InterPro" id="IPR036388">
    <property type="entry name" value="WH-like_DNA-bd_sf"/>
</dbReference>
<reference evidence="5" key="1">
    <citation type="submission" date="2022-09" db="EMBL/GenBank/DDBJ databases">
        <authorList>
            <person name="Zoaiter M."/>
        </authorList>
    </citation>
    <scope>NUCLEOTIDE SEQUENCE</scope>
    <source>
        <strain evidence="5">DSM 19848</strain>
    </source>
</reference>
<dbReference type="SUPFAM" id="SSF46785">
    <property type="entry name" value="Winged helix' DNA-binding domain"/>
    <property type="match status" value="1"/>
</dbReference>
<gene>
    <name evidence="5" type="ORF">OCK72_11520</name>
</gene>
<evidence type="ECO:0000256" key="2">
    <source>
        <dbReference type="ARBA" id="ARBA00023125"/>
    </source>
</evidence>
<keyword evidence="3" id="KW-0804">Transcription</keyword>
<organism evidence="5 6">
    <name type="scientific">Fusobacterium simiae</name>
    <dbReference type="NCBI Taxonomy" id="855"/>
    <lineage>
        <taxon>Bacteria</taxon>
        <taxon>Fusobacteriati</taxon>
        <taxon>Fusobacteriota</taxon>
        <taxon>Fusobacteriia</taxon>
        <taxon>Fusobacteriales</taxon>
        <taxon>Fusobacteriaceae</taxon>
        <taxon>Fusobacterium</taxon>
    </lineage>
</organism>
<dbReference type="PANTHER" id="PTHR33204:SF29">
    <property type="entry name" value="TRANSCRIPTIONAL REGULATOR"/>
    <property type="match status" value="1"/>
</dbReference>
<keyword evidence="6" id="KW-1185">Reference proteome</keyword>
<dbReference type="Proteomes" id="UP001062738">
    <property type="component" value="Unassembled WGS sequence"/>
</dbReference>
<name>A0ABT4DKV2_FUSSI</name>
<dbReference type="EMBL" id="JAOXXL010000063">
    <property type="protein sequence ID" value="MCY7009250.1"/>
    <property type="molecule type" value="Genomic_DNA"/>
</dbReference>
<dbReference type="Pfam" id="PF01638">
    <property type="entry name" value="HxlR"/>
    <property type="match status" value="1"/>
</dbReference>